<name>A0A2N0X7N7_9CORY</name>
<dbReference type="EMBL" id="PJAF01000013">
    <property type="protein sequence ID" value="PKF68713.1"/>
    <property type="molecule type" value="Genomic_DNA"/>
</dbReference>
<dbReference type="OrthoDB" id="9801042at2"/>
<dbReference type="InterPro" id="IPR002306">
    <property type="entry name" value="Trp-tRNA-ligase"/>
</dbReference>
<dbReference type="SUPFAM" id="SSF52374">
    <property type="entry name" value="Nucleotidylyl transferase"/>
    <property type="match status" value="1"/>
</dbReference>
<evidence type="ECO:0000256" key="9">
    <source>
        <dbReference type="RuleBase" id="RU363036"/>
    </source>
</evidence>
<keyword evidence="5 8" id="KW-0648">Protein biosynthesis</keyword>
<dbReference type="EC" id="6.1.1.2" evidence="8"/>
<evidence type="ECO:0000256" key="6">
    <source>
        <dbReference type="ARBA" id="ARBA00023146"/>
    </source>
</evidence>
<comment type="caution">
    <text evidence="8">Lacks conserved residue(s) required for the propagation of feature annotation.</text>
</comment>
<evidence type="ECO:0000256" key="7">
    <source>
        <dbReference type="ARBA" id="ARBA00049929"/>
    </source>
</evidence>
<comment type="function">
    <text evidence="8">Catalyzes the attachment of tryptophan to tRNA(Trp).</text>
</comment>
<accession>A0A2N0X7N7</accession>
<evidence type="ECO:0000256" key="2">
    <source>
        <dbReference type="ARBA" id="ARBA00022598"/>
    </source>
</evidence>
<dbReference type="AlphaFoldDB" id="A0A2N0X7N7"/>
<evidence type="ECO:0000313" key="10">
    <source>
        <dbReference type="EMBL" id="PKF68713.1"/>
    </source>
</evidence>
<dbReference type="Proteomes" id="UP000233249">
    <property type="component" value="Unassembled WGS sequence"/>
</dbReference>
<evidence type="ECO:0000256" key="4">
    <source>
        <dbReference type="ARBA" id="ARBA00022840"/>
    </source>
</evidence>
<feature type="binding site" evidence="8">
    <location>
        <begin position="31"/>
        <end position="32"/>
    </location>
    <ligand>
        <name>ATP</name>
        <dbReference type="ChEBI" id="CHEBI:30616"/>
    </ligand>
</feature>
<feature type="binding site" evidence="8">
    <location>
        <position position="199"/>
    </location>
    <ligand>
        <name>ATP</name>
        <dbReference type="ChEBI" id="CHEBI:30616"/>
    </ligand>
</feature>
<dbReference type="PANTHER" id="PTHR43766:SF1">
    <property type="entry name" value="TRYPTOPHAN--TRNA LIGASE, MITOCHONDRIAL"/>
    <property type="match status" value="1"/>
</dbReference>
<organism evidence="10 11">
    <name type="scientific">Corynebacterium mastitidis</name>
    <dbReference type="NCBI Taxonomy" id="161890"/>
    <lineage>
        <taxon>Bacteria</taxon>
        <taxon>Bacillati</taxon>
        <taxon>Actinomycetota</taxon>
        <taxon>Actinomycetes</taxon>
        <taxon>Mycobacteriales</taxon>
        <taxon>Corynebacteriaceae</taxon>
        <taxon>Corynebacterium</taxon>
    </lineage>
</organism>
<dbReference type="GO" id="GO:0005829">
    <property type="term" value="C:cytosol"/>
    <property type="evidence" value="ECO:0007669"/>
    <property type="project" value="TreeGrafter"/>
</dbReference>
<gene>
    <name evidence="8 10" type="primary">trpS</name>
    <name evidence="10" type="ORF">CXB45_05615</name>
</gene>
<dbReference type="InterPro" id="IPR024109">
    <property type="entry name" value="Trp-tRNA-ligase_bac-type"/>
</dbReference>
<feature type="short sequence motif" description="'KMSKS' region" evidence="8">
    <location>
        <begin position="208"/>
        <end position="212"/>
    </location>
</feature>
<dbReference type="PANTHER" id="PTHR43766">
    <property type="entry name" value="TRYPTOPHAN--TRNA LIGASE, MITOCHONDRIAL"/>
    <property type="match status" value="1"/>
</dbReference>
<dbReference type="STRING" id="1121365.GCA_000375365_01198"/>
<keyword evidence="8" id="KW-0963">Cytoplasm</keyword>
<comment type="subcellular location">
    <subcellularLocation>
        <location evidence="8">Cytoplasm</location>
    </subcellularLocation>
</comment>
<protein>
    <recommendedName>
        <fullName evidence="8">Tryptophan--tRNA ligase</fullName>
        <ecNumber evidence="8">6.1.1.2</ecNumber>
    </recommendedName>
    <alternativeName>
        <fullName evidence="8">Tryptophanyl-tRNA synthetase</fullName>
        <shortName evidence="8">TrpRS</shortName>
    </alternativeName>
</protein>
<dbReference type="GO" id="GO:0004830">
    <property type="term" value="F:tryptophan-tRNA ligase activity"/>
    <property type="evidence" value="ECO:0007669"/>
    <property type="project" value="UniProtKB-UniRule"/>
</dbReference>
<dbReference type="CDD" id="cd00806">
    <property type="entry name" value="TrpRS_core"/>
    <property type="match status" value="1"/>
</dbReference>
<dbReference type="Pfam" id="PF00579">
    <property type="entry name" value="tRNA-synt_1b"/>
    <property type="match status" value="1"/>
</dbReference>
<dbReference type="RefSeq" id="WP_101173572.1">
    <property type="nucleotide sequence ID" value="NZ_JAKRKB010000003.1"/>
</dbReference>
<feature type="binding site" evidence="8">
    <location>
        <position position="148"/>
    </location>
    <ligand>
        <name>L-tryptophan</name>
        <dbReference type="ChEBI" id="CHEBI:57912"/>
    </ligand>
</feature>
<comment type="similarity">
    <text evidence="1 8 9">Belongs to the class-I aminoacyl-tRNA synthetase family.</text>
</comment>
<dbReference type="Gene3D" id="3.40.50.620">
    <property type="entry name" value="HUPs"/>
    <property type="match status" value="1"/>
</dbReference>
<evidence type="ECO:0000256" key="1">
    <source>
        <dbReference type="ARBA" id="ARBA00005594"/>
    </source>
</evidence>
<keyword evidence="3 8" id="KW-0547">Nucleotide-binding</keyword>
<proteinExistence type="inferred from homology"/>
<dbReference type="Gene3D" id="1.10.240.10">
    <property type="entry name" value="Tyrosyl-Transfer RNA Synthetase"/>
    <property type="match status" value="1"/>
</dbReference>
<dbReference type="InterPro" id="IPR050203">
    <property type="entry name" value="Trp-tRNA_synthetase"/>
</dbReference>
<dbReference type="InterPro" id="IPR002305">
    <property type="entry name" value="aa-tRNA-synth_Ic"/>
</dbReference>
<dbReference type="NCBIfam" id="TIGR00233">
    <property type="entry name" value="trpS"/>
    <property type="match status" value="1"/>
</dbReference>
<dbReference type="InterPro" id="IPR014729">
    <property type="entry name" value="Rossmann-like_a/b/a_fold"/>
</dbReference>
<feature type="binding site" evidence="8">
    <location>
        <begin position="208"/>
        <end position="212"/>
    </location>
    <ligand>
        <name>ATP</name>
        <dbReference type="ChEBI" id="CHEBI:30616"/>
    </ligand>
</feature>
<keyword evidence="6 8" id="KW-0030">Aminoacyl-tRNA synthetase</keyword>
<dbReference type="FunFam" id="1.10.240.10:FF:000002">
    <property type="entry name" value="Tryptophan--tRNA ligase"/>
    <property type="match status" value="1"/>
</dbReference>
<evidence type="ECO:0000313" key="11">
    <source>
        <dbReference type="Proteomes" id="UP000233249"/>
    </source>
</evidence>
<keyword evidence="2 8" id="KW-0436">Ligase</keyword>
<dbReference type="GO" id="GO:0005524">
    <property type="term" value="F:ATP binding"/>
    <property type="evidence" value="ECO:0007669"/>
    <property type="project" value="UniProtKB-UniRule"/>
</dbReference>
<comment type="caution">
    <text evidence="10">The sequence shown here is derived from an EMBL/GenBank/DDBJ whole genome shotgun (WGS) entry which is preliminary data.</text>
</comment>
<keyword evidence="4 8" id="KW-0067">ATP-binding</keyword>
<feature type="binding site" evidence="8">
    <location>
        <begin position="22"/>
        <end position="24"/>
    </location>
    <ligand>
        <name>ATP</name>
        <dbReference type="ChEBI" id="CHEBI:30616"/>
    </ligand>
</feature>
<dbReference type="GO" id="GO:0006436">
    <property type="term" value="P:tryptophanyl-tRNA aminoacylation"/>
    <property type="evidence" value="ECO:0007669"/>
    <property type="project" value="UniProtKB-UniRule"/>
</dbReference>
<dbReference type="HAMAP" id="MF_00140_B">
    <property type="entry name" value="Trp_tRNA_synth_B"/>
    <property type="match status" value="1"/>
</dbReference>
<dbReference type="PRINTS" id="PR01039">
    <property type="entry name" value="TRNASYNTHTRP"/>
</dbReference>
<comment type="subunit">
    <text evidence="8">Homodimer.</text>
</comment>
<evidence type="ECO:0000256" key="8">
    <source>
        <dbReference type="HAMAP-Rule" id="MF_00140"/>
    </source>
</evidence>
<feature type="binding site" evidence="8">
    <location>
        <begin position="160"/>
        <end position="162"/>
    </location>
    <ligand>
        <name>ATP</name>
        <dbReference type="ChEBI" id="CHEBI:30616"/>
    </ligand>
</feature>
<reference evidence="10 11" key="1">
    <citation type="submission" date="2017-12" db="EMBL/GenBank/DDBJ databases">
        <title>Corynebacterium mastitidis 16-1433 Genome.</title>
        <authorList>
            <person name="Gulvik C.A."/>
        </authorList>
    </citation>
    <scope>NUCLEOTIDE SEQUENCE [LARGE SCALE GENOMIC DNA]</scope>
    <source>
        <strain evidence="10 11">16-1433</strain>
    </source>
</reference>
<sequence length="347" mass="37837">MSEEHGAHPADATPQRVLSGIQPTADSYHLGNYLGALKQWIDLQDGYDAFYFIPDLHAITVEQDPAELRARTLAGAAQLLALGIDPEKSTLFVQSQVPAHAELTWVLTCLTGFGEASRMTQFKDKSAKQGSERTSAGLFAYPMLMAADILLYRPHLVPVGEDQRQHLELTRNLAERFNHRYGPTFVVPEGFIPEGSAKIYDLQDPTSKMSKSGANPKGLVNLLDDPKTSAKRIRSAVTDNDGVIAYDRENKPGVSNLLGIQSALTGTSIEDLVASYEGKGYGALKVDTAEALEAFTTPLRARYESFMSDRAELENILAKGAQRASEEAAPVLAQVYDRIGFLPPRSA</sequence>
<comment type="catalytic activity">
    <reaction evidence="7 8">
        <text>tRNA(Trp) + L-tryptophan + ATP = L-tryptophyl-tRNA(Trp) + AMP + diphosphate + H(+)</text>
        <dbReference type="Rhea" id="RHEA:24080"/>
        <dbReference type="Rhea" id="RHEA-COMP:9671"/>
        <dbReference type="Rhea" id="RHEA-COMP:9705"/>
        <dbReference type="ChEBI" id="CHEBI:15378"/>
        <dbReference type="ChEBI" id="CHEBI:30616"/>
        <dbReference type="ChEBI" id="CHEBI:33019"/>
        <dbReference type="ChEBI" id="CHEBI:57912"/>
        <dbReference type="ChEBI" id="CHEBI:78442"/>
        <dbReference type="ChEBI" id="CHEBI:78535"/>
        <dbReference type="ChEBI" id="CHEBI:456215"/>
        <dbReference type="EC" id="6.1.1.2"/>
    </reaction>
</comment>
<evidence type="ECO:0000256" key="3">
    <source>
        <dbReference type="ARBA" id="ARBA00022741"/>
    </source>
</evidence>
<evidence type="ECO:0000256" key="5">
    <source>
        <dbReference type="ARBA" id="ARBA00022917"/>
    </source>
</evidence>